<accession>A0A9N8E138</accession>
<organism evidence="2 3">
    <name type="scientific">Seminavis robusta</name>
    <dbReference type="NCBI Taxonomy" id="568900"/>
    <lineage>
        <taxon>Eukaryota</taxon>
        <taxon>Sar</taxon>
        <taxon>Stramenopiles</taxon>
        <taxon>Ochrophyta</taxon>
        <taxon>Bacillariophyta</taxon>
        <taxon>Bacillariophyceae</taxon>
        <taxon>Bacillariophycidae</taxon>
        <taxon>Naviculales</taxon>
        <taxon>Naviculaceae</taxon>
        <taxon>Seminavis</taxon>
    </lineage>
</organism>
<dbReference type="Pfam" id="PF00646">
    <property type="entry name" value="F-box"/>
    <property type="match status" value="1"/>
</dbReference>
<evidence type="ECO:0000259" key="1">
    <source>
        <dbReference type="PROSITE" id="PS50181"/>
    </source>
</evidence>
<dbReference type="OrthoDB" id="3219396at2759"/>
<name>A0A9N8E138_9STRA</name>
<dbReference type="Proteomes" id="UP001153069">
    <property type="component" value="Unassembled WGS sequence"/>
</dbReference>
<reference evidence="2" key="1">
    <citation type="submission" date="2020-06" db="EMBL/GenBank/DDBJ databases">
        <authorList>
            <consortium name="Plant Systems Biology data submission"/>
        </authorList>
    </citation>
    <scope>NUCLEOTIDE SEQUENCE</scope>
    <source>
        <strain evidence="2">D6</strain>
    </source>
</reference>
<protein>
    <recommendedName>
        <fullName evidence="1">F-box domain-containing protein</fullName>
    </recommendedName>
</protein>
<evidence type="ECO:0000313" key="2">
    <source>
        <dbReference type="EMBL" id="CAB9512010.1"/>
    </source>
</evidence>
<dbReference type="SUPFAM" id="SSF81383">
    <property type="entry name" value="F-box domain"/>
    <property type="match status" value="1"/>
</dbReference>
<comment type="caution">
    <text evidence="2">The sequence shown here is derived from an EMBL/GenBank/DDBJ whole genome shotgun (WGS) entry which is preliminary data.</text>
</comment>
<dbReference type="AlphaFoldDB" id="A0A9N8E138"/>
<dbReference type="EMBL" id="CAICTM010000513">
    <property type="protein sequence ID" value="CAB9512010.1"/>
    <property type="molecule type" value="Genomic_DNA"/>
</dbReference>
<dbReference type="Gene3D" id="1.20.1280.50">
    <property type="match status" value="1"/>
</dbReference>
<proteinExistence type="predicted"/>
<gene>
    <name evidence="2" type="ORF">SEMRO_514_G157990.1</name>
</gene>
<dbReference type="InterPro" id="IPR036047">
    <property type="entry name" value="F-box-like_dom_sf"/>
</dbReference>
<keyword evidence="3" id="KW-1185">Reference proteome</keyword>
<dbReference type="PROSITE" id="PS50181">
    <property type="entry name" value="FBOX"/>
    <property type="match status" value="1"/>
</dbReference>
<dbReference type="InterPro" id="IPR001810">
    <property type="entry name" value="F-box_dom"/>
</dbReference>
<sequence length="223" mass="25712">MSKRSHDGAVVEAATVSFSCLTEELLLSVAEFLPAKDLLQFQCVSRDLAALETDTIWKQRCQDRWAPWPRFKLASKRQEELEREFSSVDQKSWKVRYGLVEQQATCTELTIDDLHNLQWYLSFILSGVRGESNTQLMPIRFCRNNHLAVMGHPPLPYRIVQDTPPSSDHIRSGLRGDRPFSDTQYVQISEFPAHFVTRKQSNAEWMIVNENVLIVSTGKRDWA</sequence>
<feature type="domain" description="F-box" evidence="1">
    <location>
        <begin position="15"/>
        <end position="60"/>
    </location>
</feature>
<evidence type="ECO:0000313" key="3">
    <source>
        <dbReference type="Proteomes" id="UP001153069"/>
    </source>
</evidence>